<evidence type="ECO:0000313" key="2">
    <source>
        <dbReference type="EMBL" id="CAA9528178.1"/>
    </source>
</evidence>
<sequence>GASGGHPLDRTRGRRPPAGRGPVRAARRVRARPAGDGPARLHGPLRAARAARPPRSLRGRLDEPGGVRAGRQRAPGAPPVPGRHGQAHPGVGGRRARALRRPGGAPLGGGCRRRGPGAAPARAARLRTAEGGLDGHAAAPSLRPRARRSGGAAPRGTEPRPGRLGRGARRLPGRQAGAEAGRPRGPDADAL</sequence>
<feature type="compositionally biased region" description="Basic and acidic residues" evidence="1">
    <location>
        <begin position="181"/>
        <end position="191"/>
    </location>
</feature>
<name>A0A6J4TQ22_9ACTN</name>
<feature type="compositionally biased region" description="Low complexity" evidence="1">
    <location>
        <begin position="32"/>
        <end position="56"/>
    </location>
</feature>
<reference evidence="2" key="1">
    <citation type="submission" date="2020-02" db="EMBL/GenBank/DDBJ databases">
        <authorList>
            <person name="Meier V. D."/>
        </authorList>
    </citation>
    <scope>NUCLEOTIDE SEQUENCE</scope>
    <source>
        <strain evidence="2">AVDCRST_MAG79</strain>
    </source>
</reference>
<feature type="non-terminal residue" evidence="2">
    <location>
        <position position="1"/>
    </location>
</feature>
<dbReference type="EMBL" id="CADCWC010000132">
    <property type="protein sequence ID" value="CAA9528178.1"/>
    <property type="molecule type" value="Genomic_DNA"/>
</dbReference>
<organism evidence="2">
    <name type="scientific">uncultured Thermoleophilia bacterium</name>
    <dbReference type="NCBI Taxonomy" id="1497501"/>
    <lineage>
        <taxon>Bacteria</taxon>
        <taxon>Bacillati</taxon>
        <taxon>Actinomycetota</taxon>
        <taxon>Thermoleophilia</taxon>
        <taxon>environmental samples</taxon>
    </lineage>
</organism>
<feature type="region of interest" description="Disordered" evidence="1">
    <location>
        <begin position="1"/>
        <end position="191"/>
    </location>
</feature>
<evidence type="ECO:0000256" key="1">
    <source>
        <dbReference type="SAM" id="MobiDB-lite"/>
    </source>
</evidence>
<accession>A0A6J4TQ22</accession>
<feature type="compositionally biased region" description="Low complexity" evidence="1">
    <location>
        <begin position="137"/>
        <end position="156"/>
    </location>
</feature>
<feature type="non-terminal residue" evidence="2">
    <location>
        <position position="191"/>
    </location>
</feature>
<protein>
    <submittedName>
        <fullName evidence="2">Uncharacterized protein</fullName>
    </submittedName>
</protein>
<gene>
    <name evidence="2" type="ORF">AVDCRST_MAG79-684</name>
</gene>
<dbReference type="AlphaFoldDB" id="A0A6J4TQ22"/>
<proteinExistence type="predicted"/>